<feature type="transmembrane region" description="Helical" evidence="1">
    <location>
        <begin position="12"/>
        <end position="36"/>
    </location>
</feature>
<dbReference type="RefSeq" id="WP_246428014.1">
    <property type="nucleotide sequence ID" value="NZ_JACHXK010000028.1"/>
</dbReference>
<dbReference type="SUPFAM" id="SSF50156">
    <property type="entry name" value="PDZ domain-like"/>
    <property type="match status" value="1"/>
</dbReference>
<accession>A0A7W5FRP2</accession>
<organism evidence="3 4">
    <name type="scientific">Paenibacillus phyllosphaerae</name>
    <dbReference type="NCBI Taxonomy" id="274593"/>
    <lineage>
        <taxon>Bacteria</taxon>
        <taxon>Bacillati</taxon>
        <taxon>Bacillota</taxon>
        <taxon>Bacilli</taxon>
        <taxon>Bacillales</taxon>
        <taxon>Paenibacillaceae</taxon>
        <taxon>Paenibacillus</taxon>
    </lineage>
</organism>
<feature type="transmembrane region" description="Helical" evidence="1">
    <location>
        <begin position="186"/>
        <end position="205"/>
    </location>
</feature>
<comment type="caution">
    <text evidence="3">The sequence shown here is derived from an EMBL/GenBank/DDBJ whole genome shotgun (WGS) entry which is preliminary data.</text>
</comment>
<dbReference type="EMBL" id="JACHXK010000028">
    <property type="protein sequence ID" value="MBB3114224.1"/>
    <property type="molecule type" value="Genomic_DNA"/>
</dbReference>
<dbReference type="InterPro" id="IPR036034">
    <property type="entry name" value="PDZ_sf"/>
</dbReference>
<dbReference type="InterPro" id="IPR041489">
    <property type="entry name" value="PDZ_6"/>
</dbReference>
<feature type="transmembrane region" description="Helical" evidence="1">
    <location>
        <begin position="258"/>
        <end position="276"/>
    </location>
</feature>
<dbReference type="Gene3D" id="2.30.42.10">
    <property type="match status" value="1"/>
</dbReference>
<keyword evidence="4" id="KW-1185">Reference proteome</keyword>
<proteinExistence type="predicted"/>
<feature type="transmembrane region" description="Helical" evidence="1">
    <location>
        <begin position="225"/>
        <end position="246"/>
    </location>
</feature>
<feature type="transmembrane region" description="Helical" evidence="1">
    <location>
        <begin position="57"/>
        <end position="80"/>
    </location>
</feature>
<keyword evidence="1" id="KW-0472">Membrane</keyword>
<keyword evidence="1" id="KW-0812">Transmembrane</keyword>
<evidence type="ECO:0000259" key="2">
    <source>
        <dbReference type="Pfam" id="PF17820"/>
    </source>
</evidence>
<sequence length="431" mass="46831">MDAALDLLGQVGAGALSLLLSPFYYVGIILMMLYYMRQTRMERAMFHVRLHAWPRELGRTIASGLLVGLLVSVAGLFLGIQITQEAVLWMWGMTVILAVFSVRYLCFAYSVGVLGVLQWIVGWTPLSDRGDWLGTVSTSLQALDIPGLLVLVAIMHLAEALLVGWQGSRFASPLFLEGKRGKLVGGYMLQGYWPVPLMLLVPAAGSGTEAALPWSTLLSGDSLGAGWMMLSFPMMLGFTELTRTMLPKEKASEASRSLLYYGLLLGGLAILAAYWTPFTLPAAIAAFVLHEAIVLMSVLREERKSPFYVNAPNGLRVLAVIPGTPAEAMGIAAGELLHKVNGRLVRTKEELHAALHINSAFCKLEVINLAGHVKFLQRARFANEHHQLGVVLAPDEHASAYVEPTPTSLIGLLRSRSAARREARANTDVGA</sequence>
<evidence type="ECO:0000313" key="4">
    <source>
        <dbReference type="Proteomes" id="UP000570361"/>
    </source>
</evidence>
<dbReference type="Proteomes" id="UP000570361">
    <property type="component" value="Unassembled WGS sequence"/>
</dbReference>
<dbReference type="AlphaFoldDB" id="A0A7W5FRP2"/>
<gene>
    <name evidence="3" type="ORF">FHS18_006343</name>
</gene>
<feature type="transmembrane region" description="Helical" evidence="1">
    <location>
        <begin position="107"/>
        <end position="125"/>
    </location>
</feature>
<reference evidence="3 4" key="1">
    <citation type="submission" date="2020-08" db="EMBL/GenBank/DDBJ databases">
        <title>Genomic Encyclopedia of Type Strains, Phase III (KMG-III): the genomes of soil and plant-associated and newly described type strains.</title>
        <authorList>
            <person name="Whitman W."/>
        </authorList>
    </citation>
    <scope>NUCLEOTIDE SEQUENCE [LARGE SCALE GENOMIC DNA]</scope>
    <source>
        <strain evidence="3 4">CECT 5862</strain>
    </source>
</reference>
<dbReference type="Pfam" id="PF17820">
    <property type="entry name" value="PDZ_6"/>
    <property type="match status" value="1"/>
</dbReference>
<feature type="transmembrane region" description="Helical" evidence="1">
    <location>
        <begin position="86"/>
        <end position="102"/>
    </location>
</feature>
<feature type="domain" description="PDZ" evidence="2">
    <location>
        <begin position="317"/>
        <end position="356"/>
    </location>
</feature>
<feature type="transmembrane region" description="Helical" evidence="1">
    <location>
        <begin position="145"/>
        <end position="165"/>
    </location>
</feature>
<evidence type="ECO:0000313" key="3">
    <source>
        <dbReference type="EMBL" id="MBB3114224.1"/>
    </source>
</evidence>
<name>A0A7W5FRP2_9BACL</name>
<protein>
    <recommendedName>
        <fullName evidence="2">PDZ domain-containing protein</fullName>
    </recommendedName>
</protein>
<keyword evidence="1" id="KW-1133">Transmembrane helix</keyword>
<evidence type="ECO:0000256" key="1">
    <source>
        <dbReference type="SAM" id="Phobius"/>
    </source>
</evidence>